<evidence type="ECO:0000259" key="1">
    <source>
        <dbReference type="PROSITE" id="PS50819"/>
    </source>
</evidence>
<dbReference type="Gene3D" id="3.10.28.10">
    <property type="entry name" value="Homing endonucleases"/>
    <property type="match status" value="1"/>
</dbReference>
<dbReference type="PROSITE" id="PS50819">
    <property type="entry name" value="INTEIN_ENDONUCLEASE"/>
    <property type="match status" value="1"/>
</dbReference>
<feature type="domain" description="DOD-type homing endonuclease" evidence="1">
    <location>
        <begin position="100"/>
        <end position="249"/>
    </location>
</feature>
<proteinExistence type="predicted"/>
<name>A0A7J4ISR4_9ARCH</name>
<dbReference type="EMBL" id="DUFG01000021">
    <property type="protein sequence ID" value="HIH08561.1"/>
    <property type="molecule type" value="Genomic_DNA"/>
</dbReference>
<evidence type="ECO:0000313" key="2">
    <source>
        <dbReference type="EMBL" id="HIH08561.1"/>
    </source>
</evidence>
<sequence length="305" mass="36029">MNSAPEMWCLKAHITASKFNSTMNGEKYEITKEYIEKEYFQNGLSQYEIAKKVGCSQTIISDRMIKFGLKTKEKTWKLWKHIYSVDETYFDELNDENAWVLGWLASDGYVIIRNNSHLFGLKLAEKDKEIIYKIKDLLNFNGVLYKVKQKLEKTGKEYNQIQIKITSKQIVKNLEKYGVVQNKSKIIKFPKIIEELNNELITKNFILGVFEGDGSVLFDEKYSSPCFQIVGTKELLTGIQKQLIKYLGISKTKLTKNSLLGNHYMLRYRGRFQAVRIFDWLYLNQKHYLKRKYRKYIDIKRRLSL</sequence>
<dbReference type="GO" id="GO:0004519">
    <property type="term" value="F:endonuclease activity"/>
    <property type="evidence" value="ECO:0007669"/>
    <property type="project" value="InterPro"/>
</dbReference>
<reference evidence="3" key="1">
    <citation type="journal article" date="2020" name="bioRxiv">
        <title>A rank-normalized archaeal taxonomy based on genome phylogeny resolves widespread incomplete and uneven classifications.</title>
        <authorList>
            <person name="Rinke C."/>
            <person name="Chuvochina M."/>
            <person name="Mussig A.J."/>
            <person name="Chaumeil P.-A."/>
            <person name="Waite D.W."/>
            <person name="Whitman W.B."/>
            <person name="Parks D.H."/>
            <person name="Hugenholtz P."/>
        </authorList>
    </citation>
    <scope>NUCLEOTIDE SEQUENCE [LARGE SCALE GENOMIC DNA]</scope>
</reference>
<evidence type="ECO:0000313" key="3">
    <source>
        <dbReference type="Proteomes" id="UP000577419"/>
    </source>
</evidence>
<dbReference type="Proteomes" id="UP000577419">
    <property type="component" value="Unassembled WGS sequence"/>
</dbReference>
<dbReference type="Gene3D" id="1.10.10.60">
    <property type="entry name" value="Homeodomain-like"/>
    <property type="match status" value="1"/>
</dbReference>
<dbReference type="SUPFAM" id="SSF55608">
    <property type="entry name" value="Homing endonucleases"/>
    <property type="match status" value="2"/>
</dbReference>
<gene>
    <name evidence="2" type="ORF">HA237_04290</name>
</gene>
<dbReference type="InterPro" id="IPR004860">
    <property type="entry name" value="LAGLIDADG_dom"/>
</dbReference>
<dbReference type="Pfam" id="PF14528">
    <property type="entry name" value="LAGLIDADG_3"/>
    <property type="match status" value="1"/>
</dbReference>
<comment type="caution">
    <text evidence="2">The sequence shown here is derived from an EMBL/GenBank/DDBJ whole genome shotgun (WGS) entry which is preliminary data.</text>
</comment>
<protein>
    <recommendedName>
        <fullName evidence="1">DOD-type homing endonuclease domain-containing protein</fullName>
    </recommendedName>
</protein>
<dbReference type="InterPro" id="IPR027434">
    <property type="entry name" value="Homing_endonucl"/>
</dbReference>
<accession>A0A7J4ISR4</accession>
<dbReference type="AlphaFoldDB" id="A0A7J4ISR4"/>
<dbReference type="InterPro" id="IPR004042">
    <property type="entry name" value="Intein_endonuc_central"/>
</dbReference>
<organism evidence="2 3">
    <name type="scientific">Candidatus Iainarchaeum sp</name>
    <dbReference type="NCBI Taxonomy" id="3101447"/>
    <lineage>
        <taxon>Archaea</taxon>
        <taxon>Candidatus Iainarchaeota</taxon>
        <taxon>Candidatus Iainarchaeia</taxon>
        <taxon>Candidatus Iainarchaeales</taxon>
        <taxon>Candidatus Iainarchaeaceae</taxon>
        <taxon>Candidatus Iainarchaeum</taxon>
    </lineage>
</organism>